<organism evidence="3 4">
    <name type="scientific">Micrococcus endophyticus</name>
    <dbReference type="NCBI Taxonomy" id="455343"/>
    <lineage>
        <taxon>Bacteria</taxon>
        <taxon>Bacillati</taxon>
        <taxon>Actinomycetota</taxon>
        <taxon>Actinomycetes</taxon>
        <taxon>Micrococcales</taxon>
        <taxon>Micrococcaceae</taxon>
        <taxon>Micrococcus</taxon>
    </lineage>
</organism>
<feature type="coiled-coil region" evidence="1">
    <location>
        <begin position="484"/>
        <end position="541"/>
    </location>
</feature>
<evidence type="ECO:0000313" key="3">
    <source>
        <dbReference type="EMBL" id="MBB5848021.1"/>
    </source>
</evidence>
<keyword evidence="1" id="KW-0175">Coiled coil</keyword>
<feature type="region of interest" description="Disordered" evidence="2">
    <location>
        <begin position="1"/>
        <end position="153"/>
    </location>
</feature>
<feature type="coiled-coil region" evidence="1">
    <location>
        <begin position="255"/>
        <end position="282"/>
    </location>
</feature>
<dbReference type="Pfam" id="PF03993">
    <property type="entry name" value="DUF349"/>
    <property type="match status" value="3"/>
</dbReference>
<proteinExistence type="predicted"/>
<evidence type="ECO:0000256" key="1">
    <source>
        <dbReference type="SAM" id="Coils"/>
    </source>
</evidence>
<evidence type="ECO:0000256" key="2">
    <source>
        <dbReference type="SAM" id="MobiDB-lite"/>
    </source>
</evidence>
<evidence type="ECO:0008006" key="5">
    <source>
        <dbReference type="Google" id="ProtNLM"/>
    </source>
</evidence>
<feature type="compositionally biased region" description="Low complexity" evidence="2">
    <location>
        <begin position="94"/>
        <end position="126"/>
    </location>
</feature>
<feature type="compositionally biased region" description="Polar residues" evidence="2">
    <location>
        <begin position="1"/>
        <end position="22"/>
    </location>
</feature>
<reference evidence="3 4" key="1">
    <citation type="submission" date="2020-08" db="EMBL/GenBank/DDBJ databases">
        <title>Sequencing the genomes of 1000 actinobacteria strains.</title>
        <authorList>
            <person name="Klenk H.-P."/>
        </authorList>
    </citation>
    <scope>NUCLEOTIDE SEQUENCE [LARGE SCALE GENOMIC DNA]</scope>
    <source>
        <strain evidence="3 4">DSM 17945</strain>
    </source>
</reference>
<gene>
    <name evidence="3" type="ORF">HDA33_000585</name>
</gene>
<name>A0A7W9JIB2_9MICC</name>
<sequence>MTNHMQPDDQQSPAPEVETSQDAAPETVPAEATPLPEVAPDASEHGEDAPAAETEGDAAPEAPESAQPEAAARDDQPAAEQAEQEQAEQEEQAATEPAAPEAAEAQDAQARPEAQAAKPAAPSPAAMKKASPGTVRPAAGTAKPAAVVAPTVPPTPLEEASKFARVSEDGHVTLLDGDEEHAVGQVPDASSEDALAYFVRKYDDVRAQMALFEQRIAAGAPSSELGKALGQMTSAVNERHMVGDMDALRTRLAALETLLGDYRGAEQEARQAAQAQQLATREAIVAEAEEFAATPAERMPWKTASTRMTALFEEWKAAQKAGPRLSKSVEDGLWKRFRGARTAFDKTRRAHFSQLDAKSAEAKQVKERLIARAEELSSSTDWGVTAGKYRDLMDEWKRAPRASRKEDDALWARFRAAQDVFFDARKAVNQEIDREYGANLKVKEQILADGKKLLPFKDVKAGRRALNELRGRWEDAGRVPRGDVRRMEEGFRSLEDALKQAENEHWRRTDPETKARTSSALTQLEETIAGLEADLAKAQASGDERAVKKAQEALDARLQWKQALEASASELS</sequence>
<dbReference type="AlphaFoldDB" id="A0A7W9JIB2"/>
<dbReference type="RefSeq" id="WP_184170754.1">
    <property type="nucleotide sequence ID" value="NZ_BAABAG010000005.1"/>
</dbReference>
<dbReference type="Proteomes" id="UP000567246">
    <property type="component" value="Unassembled WGS sequence"/>
</dbReference>
<feature type="compositionally biased region" description="Low complexity" evidence="2">
    <location>
        <begin position="59"/>
        <end position="70"/>
    </location>
</feature>
<comment type="caution">
    <text evidence="3">The sequence shown here is derived from an EMBL/GenBank/DDBJ whole genome shotgun (WGS) entry which is preliminary data.</text>
</comment>
<accession>A0A7W9JIB2</accession>
<evidence type="ECO:0000313" key="4">
    <source>
        <dbReference type="Proteomes" id="UP000567246"/>
    </source>
</evidence>
<feature type="compositionally biased region" description="Low complexity" evidence="2">
    <location>
        <begin position="137"/>
        <end position="150"/>
    </location>
</feature>
<keyword evidence="4" id="KW-1185">Reference proteome</keyword>
<protein>
    <recommendedName>
        <fullName evidence="5">DUF349 domain-containing protein</fullName>
    </recommendedName>
</protein>
<feature type="compositionally biased region" description="Acidic residues" evidence="2">
    <location>
        <begin position="82"/>
        <end position="93"/>
    </location>
</feature>
<dbReference type="InterPro" id="IPR007139">
    <property type="entry name" value="DUF349"/>
</dbReference>
<dbReference type="EMBL" id="JACHMW010000001">
    <property type="protein sequence ID" value="MBB5848021.1"/>
    <property type="molecule type" value="Genomic_DNA"/>
</dbReference>
<feature type="compositionally biased region" description="Low complexity" evidence="2">
    <location>
        <begin position="23"/>
        <end position="36"/>
    </location>
</feature>